<proteinExistence type="predicted"/>
<name>A0A6J5MBF0_9CAUD</name>
<evidence type="ECO:0000313" key="1">
    <source>
        <dbReference type="EMBL" id="CAB4143067.1"/>
    </source>
</evidence>
<organism evidence="1">
    <name type="scientific">uncultured Caudovirales phage</name>
    <dbReference type="NCBI Taxonomy" id="2100421"/>
    <lineage>
        <taxon>Viruses</taxon>
        <taxon>Duplodnaviria</taxon>
        <taxon>Heunggongvirae</taxon>
        <taxon>Uroviricota</taxon>
        <taxon>Caudoviricetes</taxon>
        <taxon>Peduoviridae</taxon>
        <taxon>Maltschvirus</taxon>
        <taxon>Maltschvirus maltsch</taxon>
    </lineage>
</organism>
<sequence>MPKFISDRDVRFFKGIAREVVDDVVQNTCVLYKVNLVDTRINLYGEAIGKTWHPGVELYVLINKEAQASSYEGFGADRTQTVEFRFDRFACEEKNTYPEIGDVIYFDGSYYEIDNTSEVQYSGGLPTNNFSIVCSTVMVSKSMLNIEERIQ</sequence>
<dbReference type="EMBL" id="LR796420">
    <property type="protein sequence ID" value="CAB4143067.1"/>
    <property type="molecule type" value="Genomic_DNA"/>
</dbReference>
<protein>
    <submittedName>
        <fullName evidence="1">Uncharacterized protein</fullName>
    </submittedName>
</protein>
<reference evidence="1" key="1">
    <citation type="submission" date="2020-04" db="EMBL/GenBank/DDBJ databases">
        <authorList>
            <person name="Chiriac C."/>
            <person name="Salcher M."/>
            <person name="Ghai R."/>
            <person name="Kavagutti S V."/>
        </authorList>
    </citation>
    <scope>NUCLEOTIDE SEQUENCE</scope>
</reference>
<accession>A0A6J5MBF0</accession>
<gene>
    <name evidence="1" type="ORF">UFOVP449_112</name>
</gene>